<reference evidence="3 4" key="1">
    <citation type="submission" date="2016-10" db="EMBL/GenBank/DDBJ databases">
        <authorList>
            <person name="de Groot N.N."/>
        </authorList>
    </citation>
    <scope>NUCLEOTIDE SEQUENCE [LARGE SCALE GENOMIC DNA]</scope>
    <source>
        <strain evidence="3 4">Nl18</strain>
    </source>
</reference>
<dbReference type="EMBL" id="FOCT01000010">
    <property type="protein sequence ID" value="SEO03614.1"/>
    <property type="molecule type" value="Genomic_DNA"/>
</dbReference>
<dbReference type="InterPro" id="IPR025351">
    <property type="entry name" value="Pvc16_N"/>
</dbReference>
<evidence type="ECO:0000313" key="3">
    <source>
        <dbReference type="EMBL" id="SEO03614.1"/>
    </source>
</evidence>
<feature type="region of interest" description="Disordered" evidence="1">
    <location>
        <begin position="28"/>
        <end position="47"/>
    </location>
</feature>
<evidence type="ECO:0000313" key="4">
    <source>
        <dbReference type="Proteomes" id="UP000183898"/>
    </source>
</evidence>
<evidence type="ECO:0000259" key="2">
    <source>
        <dbReference type="Pfam" id="PF14065"/>
    </source>
</evidence>
<protein>
    <recommendedName>
        <fullName evidence="2">Pvc16 N-terminal domain-containing protein</fullName>
    </recommendedName>
</protein>
<organism evidence="3 4">
    <name type="scientific">Nitrosospira multiformis</name>
    <dbReference type="NCBI Taxonomy" id="1231"/>
    <lineage>
        <taxon>Bacteria</taxon>
        <taxon>Pseudomonadati</taxon>
        <taxon>Pseudomonadota</taxon>
        <taxon>Betaproteobacteria</taxon>
        <taxon>Nitrosomonadales</taxon>
        <taxon>Nitrosomonadaceae</taxon>
        <taxon>Nitrosospira</taxon>
    </lineage>
</organism>
<feature type="compositionally biased region" description="Polar residues" evidence="1">
    <location>
        <begin position="30"/>
        <end position="46"/>
    </location>
</feature>
<dbReference type="AlphaFoldDB" id="A0A1H8LEN7"/>
<name>A0A1H8LEN7_9PROT</name>
<accession>A0A1H8LEN7</accession>
<evidence type="ECO:0000256" key="1">
    <source>
        <dbReference type="SAM" id="MobiDB-lite"/>
    </source>
</evidence>
<feature type="domain" description="Pvc16 N-terminal" evidence="2">
    <location>
        <begin position="9"/>
        <end position="199"/>
    </location>
</feature>
<dbReference type="RefSeq" id="WP_074747546.1">
    <property type="nucleotide sequence ID" value="NZ_FOCT01000010.1"/>
</dbReference>
<proteinExistence type="predicted"/>
<dbReference type="Proteomes" id="UP000183898">
    <property type="component" value="Unassembled WGS sequence"/>
</dbReference>
<gene>
    <name evidence="3" type="ORF">SAMN05216404_11080</name>
</gene>
<sequence>MSNALAIATVTQTLVNVVTASLDGARVNGPQVSTLRPDDSSLQGSETPPRVNIFLYQVTPNTAWRNADLPTRRDDGSLVRRPQVALDLHYLFSFYGKDSTLEHQRLLGAVARGLHAEPVLQRSDIQIVEQMTDASNNNVLYLDSNLSEQIDLVRITPLNFSLDDMNKLWVAFPKANFVLSTAYMATVVLIETDEPPPAPALPVLKWNVEVSPFSLMLIDFVEPQSVVPSPPAPLSIALRGKGLGTANSVVLMTPGKSDPLPGTIEPSSTSDSIQVTLPAGLRPGVNTVQLVQTATPPVPSSPIISQSNIMVFVILPAILNLTSATPGRLTCAIWPPAGPKQQVSLVLNQQDGPQAFTLSADPHPGETDTFTFATVFPNGSVPSGTYLARVQVDSAVSRLTVDASGKFDGPTVDV</sequence>
<dbReference type="Pfam" id="PF14065">
    <property type="entry name" value="Pvc16_N"/>
    <property type="match status" value="1"/>
</dbReference>